<proteinExistence type="predicted"/>
<comment type="caution">
    <text evidence="2">The sequence shown here is derived from an EMBL/GenBank/DDBJ whole genome shotgun (WGS) entry which is preliminary data.</text>
</comment>
<dbReference type="GeneID" id="31355716"/>
<gene>
    <name evidence="2" type="ORF">PPL_00182</name>
</gene>
<keyword evidence="1" id="KW-0472">Membrane</keyword>
<dbReference type="InParanoid" id="D3AVR7"/>
<keyword evidence="1" id="KW-0812">Transmembrane</keyword>
<protein>
    <submittedName>
        <fullName evidence="2">Uncharacterized protein</fullName>
    </submittedName>
</protein>
<keyword evidence="3" id="KW-1185">Reference proteome</keyword>
<organism evidence="2 3">
    <name type="scientific">Heterostelium pallidum (strain ATCC 26659 / Pp 5 / PN500)</name>
    <name type="common">Cellular slime mold</name>
    <name type="synonym">Polysphondylium pallidum</name>
    <dbReference type="NCBI Taxonomy" id="670386"/>
    <lineage>
        <taxon>Eukaryota</taxon>
        <taxon>Amoebozoa</taxon>
        <taxon>Evosea</taxon>
        <taxon>Eumycetozoa</taxon>
        <taxon>Dictyostelia</taxon>
        <taxon>Acytosteliales</taxon>
        <taxon>Acytosteliaceae</taxon>
        <taxon>Heterostelium</taxon>
    </lineage>
</organism>
<feature type="transmembrane region" description="Helical" evidence="1">
    <location>
        <begin position="270"/>
        <end position="295"/>
    </location>
</feature>
<reference evidence="2 3" key="1">
    <citation type="journal article" date="2011" name="Genome Res.">
        <title>Phylogeny-wide analysis of social amoeba genomes highlights ancient origins for complex intercellular communication.</title>
        <authorList>
            <person name="Heidel A.J."/>
            <person name="Lawal H.M."/>
            <person name="Felder M."/>
            <person name="Schilde C."/>
            <person name="Helps N.R."/>
            <person name="Tunggal B."/>
            <person name="Rivero F."/>
            <person name="John U."/>
            <person name="Schleicher M."/>
            <person name="Eichinger L."/>
            <person name="Platzer M."/>
            <person name="Noegel A.A."/>
            <person name="Schaap P."/>
            <person name="Gloeckner G."/>
        </authorList>
    </citation>
    <scope>NUCLEOTIDE SEQUENCE [LARGE SCALE GENOMIC DNA]</scope>
    <source>
        <strain evidence="3">ATCC 26659 / Pp 5 / PN500</strain>
    </source>
</reference>
<name>D3AVR7_HETP5</name>
<dbReference type="AlphaFoldDB" id="D3AVR7"/>
<keyword evidence="1" id="KW-1133">Transmembrane helix</keyword>
<accession>D3AVR7</accession>
<dbReference type="EMBL" id="ADBJ01000002">
    <property type="protein sequence ID" value="EFA86390.1"/>
    <property type="molecule type" value="Genomic_DNA"/>
</dbReference>
<sequence>MDSKTFVVYDHVSYNLFYRSEKAKDQEKLYPYYVLDEHLDVKRLRAHLNQFEFESIVLCVMNGDDIDDGAALSFDGDINFNNNNNNIINANNNNNNKNKLNNTFNGGNKEITFKDGKYNNVIKTLLDYLRGGIQRKYINNNNKNNNSNHYLYNTTPRRIITPKLGIILITNEDLDGFGMTNYIESNIEVNMPFLYNIKRLCGLDIVSSTSTARELNNRIDNMLRENAFHWNYDIVMPRRVGGHITKDNFYPVVSNNSSRSSSSGGNNNSLAITMMLFLIKLLLATTVLFFFLVVLNDFCAKSAELSYIKQGHRIDPLQFETLNNNYDLCKEDVNVLHQRVVSSDEIISKGITLHSPEGHTFKYIAPNHTNFDFKILKSLNTQQPSSDNNNNNNHNNNNEEVQYFTNYLLPFYKQYIQSHYQDYIHPIYTNYISTLLDNKQQQEEDKTSTTIQH</sequence>
<evidence type="ECO:0000256" key="1">
    <source>
        <dbReference type="SAM" id="Phobius"/>
    </source>
</evidence>
<dbReference type="Proteomes" id="UP000001396">
    <property type="component" value="Unassembled WGS sequence"/>
</dbReference>
<evidence type="ECO:0000313" key="3">
    <source>
        <dbReference type="Proteomes" id="UP000001396"/>
    </source>
</evidence>
<dbReference type="PANTHER" id="PTHR23353">
    <property type="entry name" value="RAB-GAP/TBC-RELATED"/>
    <property type="match status" value="1"/>
</dbReference>
<dbReference type="RefSeq" id="XP_020438495.1">
    <property type="nucleotide sequence ID" value="XM_020571221.1"/>
</dbReference>
<evidence type="ECO:0000313" key="2">
    <source>
        <dbReference type="EMBL" id="EFA86390.1"/>
    </source>
</evidence>
<dbReference type="InterPro" id="IPR053019">
    <property type="entry name" value="GATA_zinc_finger"/>
</dbReference>